<name>A0A0G2I9H8_9PEZI</name>
<dbReference type="AlphaFoldDB" id="A0A0G2I9H8"/>
<sequence length="73" mass="8517">MTSMFVEGLSFFTTDSYFVMELLQIYHRDFLSAVEHFKTMFISPLAIAPSISFYSTWRKLPIKSEREGDTIPI</sequence>
<reference evidence="1 2" key="2">
    <citation type="submission" date="2015-05" db="EMBL/GenBank/DDBJ databases">
        <authorList>
            <person name="Morales-Cruz A."/>
            <person name="Amrine K.C."/>
            <person name="Cantu D."/>
        </authorList>
    </citation>
    <scope>NUCLEOTIDE SEQUENCE [LARGE SCALE GENOMIC DNA]</scope>
    <source>
        <strain evidence="1">DA912</strain>
    </source>
</reference>
<accession>A0A0G2I9H8</accession>
<reference evidence="1 2" key="1">
    <citation type="submission" date="2015-05" db="EMBL/GenBank/DDBJ databases">
        <title>Distinctive expansion of gene families associated with plant cell wall degradation and secondary metabolism in the genomes of grapevine trunk pathogens.</title>
        <authorList>
            <person name="Lawrence D.P."/>
            <person name="Travadon R."/>
            <person name="Rolshausen P.E."/>
            <person name="Baumgartner K."/>
        </authorList>
    </citation>
    <scope>NUCLEOTIDE SEQUENCE [LARGE SCALE GENOMIC DNA]</scope>
    <source>
        <strain evidence="1">DA912</strain>
    </source>
</reference>
<keyword evidence="2" id="KW-1185">Reference proteome</keyword>
<comment type="caution">
    <text evidence="1">The sequence shown here is derived from an EMBL/GenBank/DDBJ whole genome shotgun (WGS) entry which is preliminary data.</text>
</comment>
<evidence type="ECO:0000313" key="2">
    <source>
        <dbReference type="Proteomes" id="UP000034680"/>
    </source>
</evidence>
<dbReference type="Proteomes" id="UP000034680">
    <property type="component" value="Unassembled WGS sequence"/>
</dbReference>
<proteinExistence type="predicted"/>
<dbReference type="EMBL" id="LCUC01000126">
    <property type="protein sequence ID" value="KKY36400.1"/>
    <property type="molecule type" value="Genomic_DNA"/>
</dbReference>
<evidence type="ECO:0000313" key="1">
    <source>
        <dbReference type="EMBL" id="KKY36400.1"/>
    </source>
</evidence>
<protein>
    <submittedName>
        <fullName evidence="1">Putative siderophore iron</fullName>
    </submittedName>
</protein>
<organism evidence="1 2">
    <name type="scientific">Diaporthe ampelina</name>
    <dbReference type="NCBI Taxonomy" id="1214573"/>
    <lineage>
        <taxon>Eukaryota</taxon>
        <taxon>Fungi</taxon>
        <taxon>Dikarya</taxon>
        <taxon>Ascomycota</taxon>
        <taxon>Pezizomycotina</taxon>
        <taxon>Sordariomycetes</taxon>
        <taxon>Sordariomycetidae</taxon>
        <taxon>Diaporthales</taxon>
        <taxon>Diaporthaceae</taxon>
        <taxon>Diaporthe</taxon>
    </lineage>
</organism>
<gene>
    <name evidence="1" type="ORF">UCDDA912_g03609</name>
</gene>